<evidence type="ECO:0000256" key="1">
    <source>
        <dbReference type="SAM" id="Phobius"/>
    </source>
</evidence>
<accession>A0A0E2EHD6</accession>
<gene>
    <name evidence="2" type="ORF">HMPREF9726_01342</name>
</gene>
<organism evidence="2">
    <name type="scientific">Treponema denticola H-22</name>
    <dbReference type="NCBI Taxonomy" id="999432"/>
    <lineage>
        <taxon>Bacteria</taxon>
        <taxon>Pseudomonadati</taxon>
        <taxon>Spirochaetota</taxon>
        <taxon>Spirochaetia</taxon>
        <taxon>Spirochaetales</taxon>
        <taxon>Treponemataceae</taxon>
        <taxon>Treponema</taxon>
    </lineage>
</organism>
<comment type="caution">
    <text evidence="2">The sequence shown here is derived from an EMBL/GenBank/DDBJ whole genome shotgun (WGS) entry which is preliminary data.</text>
</comment>
<dbReference type="HOGENOM" id="CLU_122426_0_0_12"/>
<sequence>MMTVIAIVLLVLNIFLIFFFYFKFKNQFSDRASINNIKNETQKLVAQIAFQTDQSVTIMEDKIKEVNSLVLELDKRILLAGKEEEKRSAAERVYESLAEAAKANAFSGLDPDAFTKTKKPVISNESVRETERSIEVNKKENPPIDNEPIKIYTKQILAPKSGIVPDQTASMKEQIIEMAKKGLSIELIAEKVPLPTGEIELIISMNT</sequence>
<dbReference type="Proteomes" id="UP000011705">
    <property type="component" value="Chromosome"/>
</dbReference>
<keyword evidence="1" id="KW-0472">Membrane</keyword>
<protein>
    <submittedName>
        <fullName evidence="2">Uncharacterized protein</fullName>
    </submittedName>
</protein>
<proteinExistence type="predicted"/>
<dbReference type="EMBL" id="AGDV01000011">
    <property type="protein sequence ID" value="EMB33528.1"/>
    <property type="molecule type" value="Genomic_DNA"/>
</dbReference>
<name>A0A0E2EHD6_TREDN</name>
<feature type="transmembrane region" description="Helical" evidence="1">
    <location>
        <begin position="6"/>
        <end position="24"/>
    </location>
</feature>
<evidence type="ECO:0000313" key="2">
    <source>
        <dbReference type="EMBL" id="EMB33528.1"/>
    </source>
</evidence>
<dbReference type="AlphaFoldDB" id="A0A0E2EHD6"/>
<dbReference type="PATRIC" id="fig|999432.5.peg.1395"/>
<reference evidence="2" key="1">
    <citation type="submission" date="2012-01" db="EMBL/GenBank/DDBJ databases">
        <title>The Genome Sequence of Treponema denticola H-22.</title>
        <authorList>
            <consortium name="The Broad Institute Genome Sequencing Platform"/>
            <person name="Earl A."/>
            <person name="Ward D."/>
            <person name="Feldgarden M."/>
            <person name="Gevers D."/>
            <person name="Blanton J.M."/>
            <person name="Fenno C.J."/>
            <person name="Baranova O.V."/>
            <person name="Mathney J."/>
            <person name="Dewhirst F.E."/>
            <person name="Izard J."/>
            <person name="Young S.K."/>
            <person name="Zeng Q."/>
            <person name="Gargeya S."/>
            <person name="Fitzgerald M."/>
            <person name="Haas B."/>
            <person name="Abouelleil A."/>
            <person name="Alvarado L."/>
            <person name="Arachchi H.M."/>
            <person name="Berlin A."/>
            <person name="Chapman S.B."/>
            <person name="Gearin G."/>
            <person name="Goldberg J."/>
            <person name="Griggs A."/>
            <person name="Gujja S."/>
            <person name="Hansen M."/>
            <person name="Heiman D."/>
            <person name="Howarth C."/>
            <person name="Larimer J."/>
            <person name="Lui A."/>
            <person name="MacDonald P.J.P."/>
            <person name="McCowen C."/>
            <person name="Montmayeur A."/>
            <person name="Murphy C."/>
            <person name="Neiman D."/>
            <person name="Pearson M."/>
            <person name="Priest M."/>
            <person name="Roberts A."/>
            <person name="Saif S."/>
            <person name="Shea T."/>
            <person name="Sisk P."/>
            <person name="Stolte C."/>
            <person name="Sykes S."/>
            <person name="Wortman J."/>
            <person name="Nusbaum C."/>
            <person name="Birren B."/>
        </authorList>
    </citation>
    <scope>NUCLEOTIDE SEQUENCE [LARGE SCALE GENOMIC DNA]</scope>
    <source>
        <strain evidence="2">H-22</strain>
    </source>
</reference>
<keyword evidence="1" id="KW-1133">Transmembrane helix</keyword>
<dbReference type="RefSeq" id="WP_002684412.1">
    <property type="nucleotide sequence ID" value="NZ_CM001795.1"/>
</dbReference>
<keyword evidence="1" id="KW-0812">Transmembrane</keyword>